<dbReference type="InterPro" id="IPR051802">
    <property type="entry name" value="YfhM-like"/>
</dbReference>
<feature type="non-terminal residue" evidence="1">
    <location>
        <position position="1020"/>
    </location>
</feature>
<name>A0A3B0X982_9ZZZZ</name>
<accession>A0A3B0X982</accession>
<proteinExistence type="predicted"/>
<evidence type="ECO:0000313" key="1">
    <source>
        <dbReference type="EMBL" id="VAW60022.1"/>
    </source>
</evidence>
<dbReference type="EMBL" id="UOFG01000105">
    <property type="protein sequence ID" value="VAW60022.1"/>
    <property type="molecule type" value="Genomic_DNA"/>
</dbReference>
<reference evidence="1" key="1">
    <citation type="submission" date="2018-06" db="EMBL/GenBank/DDBJ databases">
        <authorList>
            <person name="Zhirakovskaya E."/>
        </authorList>
    </citation>
    <scope>NUCLEOTIDE SEQUENCE</scope>
</reference>
<dbReference type="PANTHER" id="PTHR40094:SF1">
    <property type="entry name" value="UBIQUITIN DOMAIN-CONTAINING PROTEIN"/>
    <property type="match status" value="1"/>
</dbReference>
<dbReference type="AlphaFoldDB" id="A0A3B0X982"/>
<protein>
    <submittedName>
        <fullName evidence="1">Large extracellular alpha-helical protein</fullName>
    </submittedName>
</protein>
<sequence>MNKLAMSLMMHQLYLFFRVFFLGAFIALLSANSMAKQRVDNTLQPEGATLVPDKFLRSWDPVTLFFNSAVGKSPGTAEDYPEKFVKLVPQHPGAYTWLNSRTLQFRPAEAWPPLSRYRWTHGRKKTELVTLVSAPLSSVPSKGASDLGALDEITLTFASPVNPRTLKQMLAIEIRPLPGLDAAQSHWLKKSDFEIKVVERSSRKDNASYVITLANKIPNGMLTQVHLRLSLDDDIEQSFYKIDFATSRPFELEHAGCTTNTYPLTREGSQYSEEQAIECAGSSKEIKLEFSSRLTTIDPIAARNLVHITPLINNVSYSTNARQLIVRGSFLNDQLYQVSIQPTELVDSRGRDLKMTGSSGLFLFFPKQPDFLDWEVGRGVLERLGPQMLPLNGRGFERLDLRIHPIDPLDLGFWPFAASPISVDEEEQPLAPGERPEKYTDINQPVSHYDLKARIKALGAASISEIVELPLKGGNAAKFGLDLKPYLKRISGRKKPGTYLVGMRKLDQGTTRTWVRVQVTDLSLSTINEPERVRFVVTSLATGLPVSGATIEVHGRSGNILHAKTNSSGMYNWKIPFNSRDTVNRIVVSKDADYRVLNPQNAPDIYSNQLWSTDWNRWLEWTQYNSGGYDSQGKNVCHLFSERPIYKPDDAVHIKGYIRNAKHGKLDYQPVSKAELVVRGPGELEWIYPLKLTKQGSYYHKFEEDKLPTGYYTASFRYTHNASRRSCGQVSFQKEAYRLPKFELLMNGPAKTGLDRAFEVNLDARYYAGGKVVKRPVNWRVTQFPYSWTPQAKAGFFYSTDARFSNHGRFKSSPVVTKRDVTSDVGIARISIDPGAEETAQPRRYVIEATVTGADDQTVTDTFETLALPPFVLGLKVPRYSENVNNISAEIIVADALGKNVEGQEVVVSMQQRQWHSHLQAGDFSQGVAKYVTEVVDEKVFEKTFSSAARINKLQLPIKKAGVYIIEIESRDKMGRMQSVKVDMFAGGKEPVSWSRQTTKVFKVTSDKKKYSPGDTARLI</sequence>
<organism evidence="1">
    <name type="scientific">hydrothermal vent metagenome</name>
    <dbReference type="NCBI Taxonomy" id="652676"/>
    <lineage>
        <taxon>unclassified sequences</taxon>
        <taxon>metagenomes</taxon>
        <taxon>ecological metagenomes</taxon>
    </lineage>
</organism>
<gene>
    <name evidence="1" type="ORF">MNBD_GAMMA11-1817</name>
</gene>
<dbReference type="Gene3D" id="2.60.40.3710">
    <property type="match status" value="1"/>
</dbReference>
<dbReference type="PANTHER" id="PTHR40094">
    <property type="entry name" value="ALPHA-2-MACROGLOBULIN HOMOLOG"/>
    <property type="match status" value="1"/>
</dbReference>